<dbReference type="InterPro" id="IPR002213">
    <property type="entry name" value="UDP_glucos_trans"/>
</dbReference>
<dbReference type="Proteomes" id="UP000092600">
    <property type="component" value="Unassembled WGS sequence"/>
</dbReference>
<organism evidence="4 5">
    <name type="scientific">Ananas comosus</name>
    <name type="common">Pineapple</name>
    <name type="synonym">Ananas ananas</name>
    <dbReference type="NCBI Taxonomy" id="4615"/>
    <lineage>
        <taxon>Eukaryota</taxon>
        <taxon>Viridiplantae</taxon>
        <taxon>Streptophyta</taxon>
        <taxon>Embryophyta</taxon>
        <taxon>Tracheophyta</taxon>
        <taxon>Spermatophyta</taxon>
        <taxon>Magnoliopsida</taxon>
        <taxon>Liliopsida</taxon>
        <taxon>Poales</taxon>
        <taxon>Bromeliaceae</taxon>
        <taxon>Bromelioideae</taxon>
        <taxon>Ananas</taxon>
    </lineage>
</organism>
<evidence type="ECO:0000256" key="3">
    <source>
        <dbReference type="RuleBase" id="RU003718"/>
    </source>
</evidence>
<proteinExistence type="inferred from homology"/>
<dbReference type="Pfam" id="PF00201">
    <property type="entry name" value="UDPGT"/>
    <property type="match status" value="1"/>
</dbReference>
<dbReference type="GO" id="GO:0008194">
    <property type="term" value="F:UDP-glycosyltransferase activity"/>
    <property type="evidence" value="ECO:0007669"/>
    <property type="project" value="InterPro"/>
</dbReference>
<evidence type="ECO:0000313" key="5">
    <source>
        <dbReference type="Proteomes" id="UP000092600"/>
    </source>
</evidence>
<dbReference type="EMBL" id="LSRQ01005132">
    <property type="protein sequence ID" value="OAY68055.1"/>
    <property type="molecule type" value="Genomic_DNA"/>
</dbReference>
<dbReference type="SUPFAM" id="SSF53756">
    <property type="entry name" value="UDP-Glycosyltransferase/glycogen phosphorylase"/>
    <property type="match status" value="1"/>
</dbReference>
<dbReference type="InterPro" id="IPR035595">
    <property type="entry name" value="UDP_glycos_trans_CS"/>
</dbReference>
<sequence>MPWCEQLKVLNHPSVGGFLTHCGWNSTLEALFMGVPTFMLPIFWDQPVDSRLMVSEWKVGLSLTEKTGEDGVIPREEIATVVRRLMGFRLMDLDGNEGNELRKNALELKEASQRAIEEGGSSFNSLESFVQGLLHKHDWTKVLVGDDLTEEEHKGNGC</sequence>
<gene>
    <name evidence="4" type="ORF">ACMD2_10614</name>
</gene>
<keyword evidence="3" id="KW-0328">Glycosyltransferase</keyword>
<comment type="similarity">
    <text evidence="1 3">Belongs to the UDP-glycosyltransferase family.</text>
</comment>
<keyword evidence="2 3" id="KW-0808">Transferase</keyword>
<protein>
    <submittedName>
        <fullName evidence="4">UDP-glycosyltransferase 87A2</fullName>
    </submittedName>
</protein>
<dbReference type="PANTHER" id="PTHR48045:SF22">
    <property type="entry name" value="UDP-GLUCURONOSYL_UDP-GLUCOSYLTRANSFERASE"/>
    <property type="match status" value="1"/>
</dbReference>
<reference evidence="4 5" key="1">
    <citation type="journal article" date="2016" name="DNA Res.">
        <title>The draft genome of MD-2 pineapple using hybrid error correction of long reads.</title>
        <authorList>
            <person name="Redwan R.M."/>
            <person name="Saidin A."/>
            <person name="Kumar S.V."/>
        </authorList>
    </citation>
    <scope>NUCLEOTIDE SEQUENCE [LARGE SCALE GENOMIC DNA]</scope>
    <source>
        <strain evidence="5">cv. MD2</strain>
        <tissue evidence="4">Leaf</tissue>
    </source>
</reference>
<name>A0A199UTT8_ANACO</name>
<evidence type="ECO:0000313" key="4">
    <source>
        <dbReference type="EMBL" id="OAY68055.1"/>
    </source>
</evidence>
<dbReference type="PANTHER" id="PTHR48045">
    <property type="entry name" value="UDP-GLYCOSYLTRANSFERASE 72B1"/>
    <property type="match status" value="1"/>
</dbReference>
<dbReference type="CDD" id="cd03784">
    <property type="entry name" value="GT1_Gtf-like"/>
    <property type="match status" value="1"/>
</dbReference>
<accession>A0A199UTT8</accession>
<dbReference type="PROSITE" id="PS00375">
    <property type="entry name" value="UDPGT"/>
    <property type="match status" value="1"/>
</dbReference>
<evidence type="ECO:0000256" key="1">
    <source>
        <dbReference type="ARBA" id="ARBA00009995"/>
    </source>
</evidence>
<dbReference type="AlphaFoldDB" id="A0A199UTT8"/>
<dbReference type="Gene3D" id="3.40.50.2000">
    <property type="entry name" value="Glycogen Phosphorylase B"/>
    <property type="match status" value="2"/>
</dbReference>
<comment type="caution">
    <text evidence="4">The sequence shown here is derived from an EMBL/GenBank/DDBJ whole genome shotgun (WGS) entry which is preliminary data.</text>
</comment>
<evidence type="ECO:0000256" key="2">
    <source>
        <dbReference type="ARBA" id="ARBA00022679"/>
    </source>
</evidence>